<evidence type="ECO:0000313" key="3">
    <source>
        <dbReference type="Proteomes" id="UP000537989"/>
    </source>
</evidence>
<protein>
    <submittedName>
        <fullName evidence="2">Uncharacterized protein</fullName>
    </submittedName>
</protein>
<organism evidence="2 3">
    <name type="scientific">Fusarium austroamericanum</name>
    <dbReference type="NCBI Taxonomy" id="282268"/>
    <lineage>
        <taxon>Eukaryota</taxon>
        <taxon>Fungi</taxon>
        <taxon>Dikarya</taxon>
        <taxon>Ascomycota</taxon>
        <taxon>Pezizomycotina</taxon>
        <taxon>Sordariomycetes</taxon>
        <taxon>Hypocreomycetidae</taxon>
        <taxon>Hypocreales</taxon>
        <taxon>Nectriaceae</taxon>
        <taxon>Fusarium</taxon>
    </lineage>
</organism>
<comment type="caution">
    <text evidence="2">The sequence shown here is derived from an EMBL/GenBank/DDBJ whole genome shotgun (WGS) entry which is preliminary data.</text>
</comment>
<dbReference type="AlphaFoldDB" id="A0AAN6C3G4"/>
<evidence type="ECO:0000313" key="2">
    <source>
        <dbReference type="EMBL" id="KAF5240718.1"/>
    </source>
</evidence>
<reference evidence="2 3" key="1">
    <citation type="submission" date="2020-02" db="EMBL/GenBank/DDBJ databases">
        <title>Identification and distribution of gene clusters putatively required for synthesis of sphingolipid metabolism inhibitors in phylogenetically diverse species of the filamentous fungus Fusarium.</title>
        <authorList>
            <person name="Kim H.-S."/>
            <person name="Busman M."/>
            <person name="Brown D.W."/>
            <person name="Divon H."/>
            <person name="Uhlig S."/>
            <person name="Proctor R.H."/>
        </authorList>
    </citation>
    <scope>NUCLEOTIDE SEQUENCE [LARGE SCALE GENOMIC DNA]</scope>
    <source>
        <strain evidence="2 3">NRRL 2903</strain>
    </source>
</reference>
<accession>A0AAN6C3G4</accession>
<gene>
    <name evidence="2" type="ORF">FAUST_4244</name>
</gene>
<sequence>METAIIYTQPFGVECVIKPKTATGTSQHVLQRPEDDINETQVNVLLQDFEFSDTRVRIGQLIRRERHCDVYSVFIDEDGSRLDERVEARAFIVDGVPTKLKRYRTHCIDRLRCRALLVAAFRGATVIVNEIRQPEKENVKVRSDGETWNGLEQKPELTAMKTEDSEPAKRVRQRERHRVDRKRKAKNTPPEDPPFPNRIPEYYALKNWYEVHMWFERISELYSRFDDRGNARRHDINSRLALPTDGNRNIRLPTTLELWAYKWNEKLQKERCDESRKRLRDSLDDQMELLESLEQIQKGISEVPYQELSLGI</sequence>
<keyword evidence="3" id="KW-1185">Reference proteome</keyword>
<feature type="compositionally biased region" description="Basic residues" evidence="1">
    <location>
        <begin position="170"/>
        <end position="186"/>
    </location>
</feature>
<feature type="region of interest" description="Disordered" evidence="1">
    <location>
        <begin position="138"/>
        <end position="197"/>
    </location>
</feature>
<evidence type="ECO:0000256" key="1">
    <source>
        <dbReference type="SAM" id="MobiDB-lite"/>
    </source>
</evidence>
<name>A0AAN6C3G4_FUSAU</name>
<proteinExistence type="predicted"/>
<dbReference type="EMBL" id="JAAMOD010000109">
    <property type="protein sequence ID" value="KAF5240718.1"/>
    <property type="molecule type" value="Genomic_DNA"/>
</dbReference>
<dbReference type="Proteomes" id="UP000537989">
    <property type="component" value="Unassembled WGS sequence"/>
</dbReference>